<dbReference type="InterPro" id="IPR000298">
    <property type="entry name" value="Cyt_c_oxidase-like_su3"/>
</dbReference>
<evidence type="ECO:0000256" key="2">
    <source>
        <dbReference type="ARBA" id="ARBA00010581"/>
    </source>
</evidence>
<dbReference type="GeneID" id="40497260"/>
<name>A0A4Y5T1X1_9ECHI</name>
<evidence type="ECO:0000313" key="11">
    <source>
        <dbReference type="EMBL" id="QDA81581.1"/>
    </source>
</evidence>
<dbReference type="PANTHER" id="PTHR11403:SF7">
    <property type="entry name" value="CYTOCHROME C OXIDASE SUBUNIT 3"/>
    <property type="match status" value="1"/>
</dbReference>
<dbReference type="InterPro" id="IPR024791">
    <property type="entry name" value="Cyt_c/ubiquinol_Oxase_su3"/>
</dbReference>
<dbReference type="InterPro" id="IPR013833">
    <property type="entry name" value="Cyt_c_oxidase_su3_a-hlx"/>
</dbReference>
<evidence type="ECO:0000256" key="4">
    <source>
        <dbReference type="ARBA" id="ARBA00022692"/>
    </source>
</evidence>
<organism evidence="11">
    <name type="scientific">Amphiura digitula</name>
    <dbReference type="NCBI Taxonomy" id="2588555"/>
    <lineage>
        <taxon>Eukaryota</taxon>
        <taxon>Metazoa</taxon>
        <taxon>Echinodermata</taxon>
        <taxon>Eleutherozoa</taxon>
        <taxon>Asterozoa</taxon>
        <taxon>Ophiuroidea</taxon>
        <taxon>Myophiuroidea</taxon>
        <taxon>Metophiurida</taxon>
        <taxon>Ophintegrida</taxon>
        <taxon>Amphilepidida</taxon>
        <taxon>Ophiurina</taxon>
        <taxon>Gnathophiurina</taxon>
        <taxon>Amphiuroidea</taxon>
        <taxon>Amphiuridae</taxon>
        <taxon>Amphiura</taxon>
    </lineage>
</organism>
<feature type="transmembrane region" description="Helical" evidence="9">
    <location>
        <begin position="46"/>
        <end position="65"/>
    </location>
</feature>
<dbReference type="GO" id="GO:0005739">
    <property type="term" value="C:mitochondrion"/>
    <property type="evidence" value="ECO:0007669"/>
    <property type="project" value="TreeGrafter"/>
</dbReference>
<dbReference type="InterPro" id="IPR033945">
    <property type="entry name" value="Cyt_c_oxase_su3_dom"/>
</dbReference>
<feature type="transmembrane region" description="Helical" evidence="9">
    <location>
        <begin position="202"/>
        <end position="223"/>
    </location>
</feature>
<keyword evidence="6 9" id="KW-1133">Transmembrane helix</keyword>
<dbReference type="GO" id="GO:0004129">
    <property type="term" value="F:cytochrome-c oxidase activity"/>
    <property type="evidence" value="ECO:0007669"/>
    <property type="project" value="InterPro"/>
</dbReference>
<comment type="subcellular location">
    <subcellularLocation>
        <location evidence="1">Membrane</location>
        <topology evidence="1">Multi-pass membrane protein</topology>
    </subcellularLocation>
</comment>
<protein>
    <recommendedName>
        <fullName evidence="3 8">Cytochrome c oxidase subunit 3</fullName>
    </recommendedName>
</protein>
<evidence type="ECO:0000256" key="3">
    <source>
        <dbReference type="ARBA" id="ARBA00015944"/>
    </source>
</evidence>
<dbReference type="SUPFAM" id="SSF81452">
    <property type="entry name" value="Cytochrome c oxidase subunit III-like"/>
    <property type="match status" value="1"/>
</dbReference>
<feature type="transmembrane region" description="Helical" evidence="9">
    <location>
        <begin position="129"/>
        <end position="150"/>
    </location>
</feature>
<accession>A0A4Y5T1X1</accession>
<feature type="domain" description="Heme-copper oxidase subunit III family profile" evidence="10">
    <location>
        <begin position="7"/>
        <end position="264"/>
    </location>
</feature>
<feature type="transmembrane region" description="Helical" evidence="9">
    <location>
        <begin position="86"/>
        <end position="109"/>
    </location>
</feature>
<dbReference type="InterPro" id="IPR035973">
    <property type="entry name" value="Cyt_c_oxidase_su3-like_sf"/>
</dbReference>
<dbReference type="PANTHER" id="PTHR11403">
    <property type="entry name" value="CYTOCHROME C OXIDASE SUBUNIT III"/>
    <property type="match status" value="1"/>
</dbReference>
<keyword evidence="4 8" id="KW-0812">Transmembrane</keyword>
<keyword evidence="5" id="KW-1278">Translocase</keyword>
<feature type="transmembrane region" description="Helical" evidence="9">
    <location>
        <begin position="243"/>
        <end position="263"/>
    </location>
</feature>
<dbReference type="CTD" id="4514"/>
<evidence type="ECO:0000256" key="1">
    <source>
        <dbReference type="ARBA" id="ARBA00004141"/>
    </source>
</evidence>
<dbReference type="GO" id="GO:0016020">
    <property type="term" value="C:membrane"/>
    <property type="evidence" value="ECO:0007669"/>
    <property type="project" value="UniProtKB-SubCell"/>
</dbReference>
<feature type="transmembrane region" description="Helical" evidence="9">
    <location>
        <begin position="162"/>
        <end position="182"/>
    </location>
</feature>
<evidence type="ECO:0000256" key="7">
    <source>
        <dbReference type="ARBA" id="ARBA00023136"/>
    </source>
</evidence>
<dbReference type="RefSeq" id="YP_009651557.1">
    <property type="nucleotide sequence ID" value="NC_042738.1"/>
</dbReference>
<keyword evidence="8 11" id="KW-0496">Mitochondrion</keyword>
<evidence type="ECO:0000259" key="10">
    <source>
        <dbReference type="PROSITE" id="PS50253"/>
    </source>
</evidence>
<dbReference type="AlphaFoldDB" id="A0A4Y5T1X1"/>
<dbReference type="Gene3D" id="1.10.287.70">
    <property type="match status" value="1"/>
</dbReference>
<dbReference type="CDD" id="cd01665">
    <property type="entry name" value="Cyt_c_Oxidase_III"/>
    <property type="match status" value="1"/>
</dbReference>
<dbReference type="EMBL" id="MH791160">
    <property type="protein sequence ID" value="QDA81581.1"/>
    <property type="molecule type" value="Genomic_DNA"/>
</dbReference>
<dbReference type="GO" id="GO:0006123">
    <property type="term" value="P:mitochondrial electron transport, cytochrome c to oxygen"/>
    <property type="evidence" value="ECO:0007669"/>
    <property type="project" value="TreeGrafter"/>
</dbReference>
<evidence type="ECO:0000256" key="5">
    <source>
        <dbReference type="ARBA" id="ARBA00022967"/>
    </source>
</evidence>
<keyword evidence="7 9" id="KW-0472">Membrane</keyword>
<evidence type="ECO:0000256" key="9">
    <source>
        <dbReference type="SAM" id="Phobius"/>
    </source>
</evidence>
<dbReference type="Gene3D" id="1.20.120.80">
    <property type="entry name" value="Cytochrome c oxidase, subunit III, four-helix bundle"/>
    <property type="match status" value="1"/>
</dbReference>
<feature type="transmembrane region" description="Helical" evidence="9">
    <location>
        <begin position="21"/>
        <end position="40"/>
    </location>
</feature>
<proteinExistence type="inferred from homology"/>
<dbReference type="PROSITE" id="PS50253">
    <property type="entry name" value="COX3"/>
    <property type="match status" value="1"/>
</dbReference>
<reference evidence="11" key="1">
    <citation type="journal article" date="2019" name="Mar. Biol. Res.">
        <title>Mitochondrial gene rearrangement and phylogenetic relationships in the Amphilepidida and Ophiacanthida (Echinodermata, Ophiuroidea).</title>
        <authorList>
            <person name="Lee T."/>
            <person name="Bae Y.J."/>
            <person name="Shin S."/>
        </authorList>
    </citation>
    <scope>NUCLEOTIDE SEQUENCE</scope>
</reference>
<dbReference type="Pfam" id="PF00510">
    <property type="entry name" value="COX3"/>
    <property type="match status" value="1"/>
</dbReference>
<gene>
    <name evidence="11" type="primary">COX3</name>
</gene>
<evidence type="ECO:0000256" key="6">
    <source>
        <dbReference type="ARBA" id="ARBA00022989"/>
    </source>
</evidence>
<comment type="function">
    <text evidence="8">Component of the cytochrome c oxidase, the last enzyme in the mitochondrial electron transport chain which drives oxidative phosphorylation. The respiratory chain contains 3 multisubunit complexes succinate dehydrogenase (complex II, CII), ubiquinol-cytochrome c oxidoreductase (cytochrome b-c1 complex, complex III, CIII) and cytochrome c oxidase (complex IV, CIV), that cooperate to transfer electrons derived from NADH and succinate to molecular oxygen, creating an electrochemical gradient over the inner membrane that drives transmembrane transport and the ATP synthase. Cytochrome c oxidase is the component of the respiratory chain that catalyzes the reduction of oxygen to water. Electrons originating from reduced cytochrome c in the intermembrane space (IMS) are transferred via the dinuclear copper A center (CU(A)) of subunit 2 and heme A of subunit 1 to the active site in subunit 1, a binuclear center (BNC) formed by heme A3 and copper B (CU(B)). The BNC reduces molecular oxygen to 2 water molecules using 4 electrons from cytochrome c in the IMS and 4 protons from the mitochondrial matrix.</text>
</comment>
<sequence>MKSHITHQHPYHMVDRSPWPIAAAIGAFTITTGLVCWFQGDSFLTVLLGLSLTVLILLFWWRDVVREATFLGMHTSYVVRGLKIGFILFILSEVMFFFSFFWAFFHSALSPTAEIGMTWPPTGITPIHPWGVPLLNTAILLSSGVSLTWSHHKVREGNGEEAWNALTVTVLLGVWFTALQVFEYFEAPFSIADSVYGSTFFVATGFHGLHVIIGSSFLFICLLRLGRAHFSTNHHVGFECAIWYWHFVDVVWIFLFICIYWWGGA</sequence>
<dbReference type="FunFam" id="1.20.120.80:FF:000002">
    <property type="entry name" value="Cytochrome c oxidase subunit 3"/>
    <property type="match status" value="1"/>
</dbReference>
<dbReference type="EMBL" id="MK343096">
    <property type="protein sequence ID" value="QHT54239.1"/>
    <property type="molecule type" value="Genomic_DNA"/>
</dbReference>
<evidence type="ECO:0000256" key="8">
    <source>
        <dbReference type="RuleBase" id="RU003375"/>
    </source>
</evidence>
<geneLocation type="mitochondrion" evidence="11"/>
<comment type="similarity">
    <text evidence="2 8">Belongs to the cytochrome c oxidase subunit 3 family.</text>
</comment>